<dbReference type="Proteomes" id="UP000016923">
    <property type="component" value="Unassembled WGS sequence"/>
</dbReference>
<keyword evidence="6" id="KW-1185">Reference proteome</keyword>
<evidence type="ECO:0000256" key="2">
    <source>
        <dbReference type="ARBA" id="ARBA00023239"/>
    </source>
</evidence>
<dbReference type="OrthoDB" id="5973539at2759"/>
<evidence type="ECO:0000256" key="1">
    <source>
        <dbReference type="ARBA" id="ARBA00022793"/>
    </source>
</evidence>
<dbReference type="GO" id="GO:0006646">
    <property type="term" value="P:phosphatidylethanolamine biosynthetic process"/>
    <property type="evidence" value="ECO:0007669"/>
    <property type="project" value="TreeGrafter"/>
</dbReference>
<dbReference type="STRING" id="1262450.S3CWC6"/>
<evidence type="ECO:0000313" key="6">
    <source>
        <dbReference type="Proteomes" id="UP000016923"/>
    </source>
</evidence>
<dbReference type="InterPro" id="IPR003817">
    <property type="entry name" value="PS_Dcarbxylase"/>
</dbReference>
<reference evidence="5 6" key="1">
    <citation type="journal article" date="2013" name="BMC Genomics">
        <title>The genome and transcriptome of the pine saprophyte Ophiostoma piceae, and a comparison with the bark beetle-associated pine pathogen Grosmannia clavigera.</title>
        <authorList>
            <person name="Haridas S."/>
            <person name="Wang Y."/>
            <person name="Lim L."/>
            <person name="Massoumi Alamouti S."/>
            <person name="Jackman S."/>
            <person name="Docking R."/>
            <person name="Robertson G."/>
            <person name="Birol I."/>
            <person name="Bohlmann J."/>
            <person name="Breuil C."/>
        </authorList>
    </citation>
    <scope>NUCLEOTIDE SEQUENCE [LARGE SCALE GENOMIC DNA]</scope>
    <source>
        <strain evidence="5 6">UAMH 11346</strain>
    </source>
</reference>
<dbReference type="OMA" id="ANACESQ"/>
<accession>S3CWC6</accession>
<dbReference type="eggNOG" id="KOG2419">
    <property type="taxonomic scope" value="Eukaryota"/>
</dbReference>
<feature type="domain" description="L-tryptophan decarboxylase PsiD-like" evidence="4">
    <location>
        <begin position="57"/>
        <end position="194"/>
    </location>
</feature>
<dbReference type="PANTHER" id="PTHR10067:SF9">
    <property type="entry name" value="PHOSPHATIDYLSERINE DECARBOXYLASE FAMILY PROTEIN (AFU_ORTHOLOGUE AFUA_7G01730)"/>
    <property type="match status" value="1"/>
</dbReference>
<dbReference type="VEuPathDB" id="FungiDB:F503_03700"/>
<dbReference type="EMBL" id="KE148157">
    <property type="protein sequence ID" value="EPE05095.1"/>
    <property type="molecule type" value="Genomic_DNA"/>
</dbReference>
<evidence type="ECO:0000256" key="3">
    <source>
        <dbReference type="SAM" id="MobiDB-lite"/>
    </source>
</evidence>
<dbReference type="Pfam" id="PF12588">
    <property type="entry name" value="PSDC"/>
    <property type="match status" value="1"/>
</dbReference>
<dbReference type="PANTHER" id="PTHR10067">
    <property type="entry name" value="PHOSPHATIDYLSERINE DECARBOXYLASE"/>
    <property type="match status" value="1"/>
</dbReference>
<dbReference type="Pfam" id="PF02666">
    <property type="entry name" value="PS_Dcarbxylase"/>
    <property type="match status" value="1"/>
</dbReference>
<proteinExistence type="predicted"/>
<name>S3CWC6_OPHP1</name>
<gene>
    <name evidence="5" type="ORF">F503_03700</name>
</gene>
<feature type="region of interest" description="Disordered" evidence="3">
    <location>
        <begin position="341"/>
        <end position="369"/>
    </location>
</feature>
<evidence type="ECO:0000259" key="4">
    <source>
        <dbReference type="Pfam" id="PF12588"/>
    </source>
</evidence>
<keyword evidence="1" id="KW-0210">Decarboxylase</keyword>
<dbReference type="AlphaFoldDB" id="S3CWC6"/>
<dbReference type="GO" id="GO:0005739">
    <property type="term" value="C:mitochondrion"/>
    <property type="evidence" value="ECO:0007669"/>
    <property type="project" value="TreeGrafter"/>
</dbReference>
<dbReference type="GO" id="GO:0004609">
    <property type="term" value="F:phosphatidylserine decarboxylase activity"/>
    <property type="evidence" value="ECO:0007669"/>
    <property type="project" value="InterPro"/>
</dbReference>
<dbReference type="HOGENOM" id="CLU_033450_1_0_1"/>
<organism evidence="5 6">
    <name type="scientific">Ophiostoma piceae (strain UAMH 11346)</name>
    <name type="common">Sap stain fungus</name>
    <dbReference type="NCBI Taxonomy" id="1262450"/>
    <lineage>
        <taxon>Eukaryota</taxon>
        <taxon>Fungi</taxon>
        <taxon>Dikarya</taxon>
        <taxon>Ascomycota</taxon>
        <taxon>Pezizomycotina</taxon>
        <taxon>Sordariomycetes</taxon>
        <taxon>Sordariomycetidae</taxon>
        <taxon>Ophiostomatales</taxon>
        <taxon>Ophiostomataceae</taxon>
        <taxon>Ophiostoma</taxon>
    </lineage>
</organism>
<evidence type="ECO:0000313" key="5">
    <source>
        <dbReference type="EMBL" id="EPE05095.1"/>
    </source>
</evidence>
<keyword evidence="2" id="KW-0456">Lyase</keyword>
<protein>
    <submittedName>
        <fullName evidence="5">Phosphatidylserine decarboxylase family protein</fullName>
    </submittedName>
</protein>
<dbReference type="InterPro" id="IPR022237">
    <property type="entry name" value="PsiD-like"/>
</dbReference>
<sequence>MVHQFGEEHEVPDEFRRHHPGNWLPADHRIQHEWLRQTVEHVDSQRKSSGKRAALTPVLLEFKEFIETTPRVHMYFTSMWDEVPHHGVYRRDPTGGRQIRDYMHMLDVLNHSFSRAPEWTNLAQKVGMVGVPLCAIFDYVMGTPSGHAAFLDPDVNRMLKKVLNAWGKYLLTPESAHVLGGHDAGWFGPVGMNDLMEVANAPYSTDYKFEDMYICDPTAEHYGYKSWDDFFTRHVREGARPVAAPDDDSIISNACESRVFNVARKAKLRDKFWIKGQPYSVLDMLAHDPLAHQFAGATVYQAFLSALSYHRWHAPVSGTVKRAFVKDGTYFSEPLFEGVGDPARREHANGHAAKRQRKESGAGGADDADDGEEIDVKGITVAQGYLTALATRAVIFIEADNADIGLMAFIGVGMDEVSTCDIGVKEGQHIKKGDEIGMFHFGGSSHVLLFREGVQVEGFPTPGGTANVAVRSALAKVKGSE</sequence>